<dbReference type="InterPro" id="IPR033410">
    <property type="entry name" value="DUF5119"/>
</dbReference>
<evidence type="ECO:0000313" key="1">
    <source>
        <dbReference type="EMBL" id="MQN82298.1"/>
    </source>
</evidence>
<organism evidence="1 2">
    <name type="scientific">Segatella copri</name>
    <dbReference type="NCBI Taxonomy" id="165179"/>
    <lineage>
        <taxon>Bacteria</taxon>
        <taxon>Pseudomonadati</taxon>
        <taxon>Bacteroidota</taxon>
        <taxon>Bacteroidia</taxon>
        <taxon>Bacteroidales</taxon>
        <taxon>Prevotellaceae</taxon>
        <taxon>Segatella</taxon>
    </lineage>
</organism>
<proteinExistence type="predicted"/>
<dbReference type="Pfam" id="PF17145">
    <property type="entry name" value="DUF5119"/>
    <property type="match status" value="1"/>
</dbReference>
<protein>
    <submittedName>
        <fullName evidence="1">DUF5119 domain-containing protein</fullName>
    </submittedName>
</protein>
<dbReference type="RefSeq" id="WP_153126135.1">
    <property type="nucleotide sequence ID" value="NZ_VZCB01000101.1"/>
</dbReference>
<dbReference type="EMBL" id="VZCB01000101">
    <property type="protein sequence ID" value="MQN82298.1"/>
    <property type="molecule type" value="Genomic_DNA"/>
</dbReference>
<name>A0A6G1U660_9BACT</name>
<reference evidence="1 2" key="1">
    <citation type="submission" date="2019-09" db="EMBL/GenBank/DDBJ databases">
        <title>Distinct polysaccharide growth profiles of human intestinal Prevotella copri isolates.</title>
        <authorList>
            <person name="Fehlner-Peach H."/>
            <person name="Magnabosco C."/>
            <person name="Raghavan V."/>
            <person name="Scher J.U."/>
            <person name="Tett A."/>
            <person name="Cox L.M."/>
            <person name="Gottsegen C."/>
            <person name="Watters A."/>
            <person name="Wiltshire- Gordon J.D."/>
            <person name="Segata N."/>
            <person name="Bonneau R."/>
            <person name="Littman D.R."/>
        </authorList>
    </citation>
    <scope>NUCLEOTIDE SEQUENCE [LARGE SCALE GENOMIC DNA]</scope>
    <source>
        <strain evidence="2">iA622</strain>
    </source>
</reference>
<comment type="caution">
    <text evidence="1">The sequence shown here is derived from an EMBL/GenBank/DDBJ whole genome shotgun (WGS) entry which is preliminary data.</text>
</comment>
<dbReference type="OrthoDB" id="1100731at2"/>
<gene>
    <name evidence="1" type="ORF">F7D73_15405</name>
</gene>
<dbReference type="AlphaFoldDB" id="A0A6G1U660"/>
<dbReference type="Proteomes" id="UP000480425">
    <property type="component" value="Unassembled WGS sequence"/>
</dbReference>
<dbReference type="PROSITE" id="PS51257">
    <property type="entry name" value="PROKAR_LIPOPROTEIN"/>
    <property type="match status" value="1"/>
</dbReference>
<evidence type="ECO:0000313" key="2">
    <source>
        <dbReference type="Proteomes" id="UP000480425"/>
    </source>
</evidence>
<accession>A0A6G1U660</accession>
<sequence length="310" mass="35296">MIRRILTFFILLLSFILTSCEHKELKFPETVKFRSLRVVLKWEQLADFDKPEGMRVIFFPLQGKGDPWIFDFPYGEGRTIELPANDYAVASYNYDADGILWKNTDSFWHFTAYTRSVQTPDGEQACITPPWMCGYHLETVSVKDNGKEDELVITLHPENKVSRYTYEVHGIRHLERVADIRASLSGMSGSLLLANDELPDEVPSERLLFGGEVKDGQIKGGFYTFGYRQKSTEPHVFKLYIKSRTGKLHVLEQDVTQQVRSFPVEGHIGNVHLVLNFDFDIPEDSGGSKDDAGFDVGADDWADVNTDILC</sequence>